<comment type="caution">
    <text evidence="2">The sequence shown here is derived from an EMBL/GenBank/DDBJ whole genome shotgun (WGS) entry which is preliminary data.</text>
</comment>
<feature type="transmembrane region" description="Helical" evidence="1">
    <location>
        <begin position="175"/>
        <end position="196"/>
    </location>
</feature>
<sequence>MKTAVMAHAERIMILLLAGIYIAGQLTHGTWVTPVLGSMVFIAIVLLLPRLRGMTLWLTAGFLVLGAWLMLVQKADACTWFQAAGMNVTLVTLFVFAPLFGIPVRLPAYVEALKRFYETTLKSRTLLFAGTQLLTQVMGVFINVGAIPVVHPIAFVKPQSPLMSRLLAGAMNRGFAGAIFWSPYFAAMALVTSALSLRWSELLPYLLGLAGISFAVSLAVDFKGLLQAEREEQKENADEGTEVNMAREPERGAAGSAVTMVSAPPGVAGAAEPVRSEPEAVPAASRPKAGFPAGLAVYLASAIAAVLAAELLLALPMVLVTCFTAVLFPLAWCLFKGYAATYREGLTNHLNVTLPALKKEITLFLAAGFFSGAIGTTGFGASIPPLLSAVPLPIAFTFSAAVVVLITATSVIGLHPIVTVTILAASVDPAQVDISLTYFAVLLLGSWGISNTISPASAVNNLLAGLFKQPVFDFAVPNYRFAAGMAVVLLLYLAVAVR</sequence>
<proteinExistence type="predicted"/>
<accession>A0ABV6DFI7</accession>
<evidence type="ECO:0000256" key="1">
    <source>
        <dbReference type="SAM" id="Phobius"/>
    </source>
</evidence>
<feature type="transmembrane region" description="Helical" evidence="1">
    <location>
        <begin position="6"/>
        <end position="24"/>
    </location>
</feature>
<feature type="transmembrane region" description="Helical" evidence="1">
    <location>
        <begin position="289"/>
        <end position="308"/>
    </location>
</feature>
<keyword evidence="1" id="KW-1133">Transmembrane helix</keyword>
<organism evidence="2 3">
    <name type="scientific">Paenibacillus chartarius</name>
    <dbReference type="NCBI Taxonomy" id="747481"/>
    <lineage>
        <taxon>Bacteria</taxon>
        <taxon>Bacillati</taxon>
        <taxon>Bacillota</taxon>
        <taxon>Bacilli</taxon>
        <taxon>Bacillales</taxon>
        <taxon>Paenibacillaceae</taxon>
        <taxon>Paenibacillus</taxon>
    </lineage>
</organism>
<feature type="transmembrane region" description="Helical" evidence="1">
    <location>
        <begin position="54"/>
        <end position="72"/>
    </location>
</feature>
<dbReference type="RefSeq" id="WP_377468386.1">
    <property type="nucleotide sequence ID" value="NZ_JBHLWN010000016.1"/>
</dbReference>
<gene>
    <name evidence="2" type="ORF">ACFFK0_02900</name>
</gene>
<dbReference type="Proteomes" id="UP001589776">
    <property type="component" value="Unassembled WGS sequence"/>
</dbReference>
<name>A0ABV6DFI7_9BACL</name>
<dbReference type="EMBL" id="JBHLWN010000016">
    <property type="protein sequence ID" value="MFC0211405.1"/>
    <property type="molecule type" value="Genomic_DNA"/>
</dbReference>
<evidence type="ECO:0000313" key="3">
    <source>
        <dbReference type="Proteomes" id="UP001589776"/>
    </source>
</evidence>
<feature type="transmembrane region" description="Helical" evidence="1">
    <location>
        <begin position="202"/>
        <end position="220"/>
    </location>
</feature>
<feature type="transmembrane region" description="Helical" evidence="1">
    <location>
        <begin position="84"/>
        <end position="106"/>
    </location>
</feature>
<feature type="transmembrane region" description="Helical" evidence="1">
    <location>
        <begin position="436"/>
        <end position="459"/>
    </location>
</feature>
<keyword evidence="1" id="KW-0812">Transmembrane</keyword>
<feature type="transmembrane region" description="Helical" evidence="1">
    <location>
        <begin position="314"/>
        <end position="335"/>
    </location>
</feature>
<feature type="transmembrane region" description="Helical" evidence="1">
    <location>
        <begin position="126"/>
        <end position="154"/>
    </location>
</feature>
<keyword evidence="3" id="KW-1185">Reference proteome</keyword>
<feature type="transmembrane region" description="Helical" evidence="1">
    <location>
        <begin position="395"/>
        <end position="424"/>
    </location>
</feature>
<evidence type="ECO:0008006" key="4">
    <source>
        <dbReference type="Google" id="ProtNLM"/>
    </source>
</evidence>
<feature type="transmembrane region" description="Helical" evidence="1">
    <location>
        <begin position="363"/>
        <end position="383"/>
    </location>
</feature>
<reference evidence="2 3" key="1">
    <citation type="submission" date="2024-09" db="EMBL/GenBank/DDBJ databases">
        <authorList>
            <person name="Sun Q."/>
            <person name="Mori K."/>
        </authorList>
    </citation>
    <scope>NUCLEOTIDE SEQUENCE [LARGE SCALE GENOMIC DNA]</scope>
    <source>
        <strain evidence="2 3">CCM 7759</strain>
    </source>
</reference>
<feature type="transmembrane region" description="Helical" evidence="1">
    <location>
        <begin position="479"/>
        <end position="497"/>
    </location>
</feature>
<protein>
    <recommendedName>
        <fullName evidence="4">Citrate transporter-like domain-containing protein</fullName>
    </recommendedName>
</protein>
<keyword evidence="1" id="KW-0472">Membrane</keyword>
<evidence type="ECO:0000313" key="2">
    <source>
        <dbReference type="EMBL" id="MFC0211405.1"/>
    </source>
</evidence>